<sequence>MKQPKVIAEVIGGIILGPTVMGRIPNFSFRIFPTQSVSYLNLVANIGLILFLFLVGLEVDVGIMKRNGRNAALISLAGMVLPFGLGAAIAVPVYNNFVNSEKVTFGHFLLFVGVAMAITAFPVLCRILTATKLLDTTVGVVVLAAGVGNDVVGWVLLALTLALVNANSGVTAVYVLLCAVGWGIILLWPIRRVFVWLCRRSGSLHHGGPTPGIMVLTLLIVFSSAFVTGIIGVHPIFGAFLAGLIIPHEGGFAIALVEKIDDLVAMLFLPIYFVLSGLSTNLGLLNTGKIWGYVIALCAIAWVGKFGGCAGMAKALGYNLRESGAIGMLMSCKGLVELIVLNVGLSAGIIDQRLFSMFVVEALVLTFITTPFTLLIYPERVRDRGSKLTRKDVKDAEKGTAGDIGLVQATGGKEQVTKFLVVLQKIEHLAAVMFLTQMLEPPSTPLSSRSTALHKSGKHLDADISDESIKSTPKHGAVTLPTLESHDPTSSGSIRVDALKLIELTGRTFSVMQSAEKDQLLVTDDALQLYRQFGRLRGLDVDPHIAIVGQDSFPAAVAEHAEELGSEMIIVPWTVPPVGSSGSLIDPSPSSISERDGLTRTTSALDQAPFEGIFGSETQGSPMYTHFVRRVFTESPSDVALFVDRGFGSSASFSPGSGQHVFMPFFGGMDDRLALRFVVQLCHHRNVTATIIRIQRPEDSDDGVSTTTEGVGKGNVGMSESMQLHQRALQSNQLTIGGTQSPYHETANALASETADNLAWQFYTSTVSPAHSEPLASTLSRVTFWSFRSTSPLSEAYLQAETAIANAPGRQWRPMLIVTGRGRRGAALHHDEELARLLAEKGSNPSIGAELRKTVGDAATALILGGGASATASFLVLEAGKR</sequence>
<dbReference type="STRING" id="71784.A0A1Y2APT8"/>
<dbReference type="InterPro" id="IPR038770">
    <property type="entry name" value="Na+/solute_symporter_sf"/>
</dbReference>
<accession>A0A1Y2APT8</accession>
<dbReference type="Pfam" id="PF00999">
    <property type="entry name" value="Na_H_Exchanger"/>
    <property type="match status" value="1"/>
</dbReference>
<evidence type="ECO:0000256" key="7">
    <source>
        <dbReference type="SAM" id="MobiDB-lite"/>
    </source>
</evidence>
<dbReference type="PANTHER" id="PTHR32468:SF0">
    <property type="entry name" value="K(+)_H(+) ANTIPORTER 1"/>
    <property type="match status" value="1"/>
</dbReference>
<dbReference type="EMBL" id="MCFC01000070">
    <property type="protein sequence ID" value="ORY24227.1"/>
    <property type="molecule type" value="Genomic_DNA"/>
</dbReference>
<reference evidence="10 11" key="1">
    <citation type="submission" date="2016-07" db="EMBL/GenBank/DDBJ databases">
        <title>Pervasive Adenine N6-methylation of Active Genes in Fungi.</title>
        <authorList>
            <consortium name="DOE Joint Genome Institute"/>
            <person name="Mondo S.J."/>
            <person name="Dannebaum R.O."/>
            <person name="Kuo R.C."/>
            <person name="Labutti K."/>
            <person name="Haridas S."/>
            <person name="Kuo A."/>
            <person name="Salamov A."/>
            <person name="Ahrendt S.R."/>
            <person name="Lipzen A."/>
            <person name="Sullivan W."/>
            <person name="Andreopoulos W.B."/>
            <person name="Clum A."/>
            <person name="Lindquist E."/>
            <person name="Daum C."/>
            <person name="Ramamoorthy G.K."/>
            <person name="Gryganskyi A."/>
            <person name="Culley D."/>
            <person name="Magnuson J.K."/>
            <person name="James T.Y."/>
            <person name="O'Malley M.A."/>
            <person name="Stajich J.E."/>
            <person name="Spatafora J.W."/>
            <person name="Visel A."/>
            <person name="Grigoriev I.V."/>
        </authorList>
    </citation>
    <scope>NUCLEOTIDE SEQUENCE [LARGE SCALE GENOMIC DNA]</scope>
    <source>
        <strain evidence="10 11">68-887.2</strain>
    </source>
</reference>
<keyword evidence="5" id="KW-0406">Ion transport</keyword>
<feature type="transmembrane region" description="Helical" evidence="8">
    <location>
        <begin position="264"/>
        <end position="284"/>
    </location>
</feature>
<evidence type="ECO:0000256" key="5">
    <source>
        <dbReference type="ARBA" id="ARBA00023065"/>
    </source>
</evidence>
<dbReference type="FunCoup" id="A0A1Y2APT8">
    <property type="interactions" value="13"/>
</dbReference>
<feature type="region of interest" description="Disordered" evidence="7">
    <location>
        <begin position="463"/>
        <end position="491"/>
    </location>
</feature>
<proteinExistence type="predicted"/>
<evidence type="ECO:0000256" key="4">
    <source>
        <dbReference type="ARBA" id="ARBA00022989"/>
    </source>
</evidence>
<dbReference type="PANTHER" id="PTHR32468">
    <property type="entry name" value="CATION/H + ANTIPORTER"/>
    <property type="match status" value="1"/>
</dbReference>
<organism evidence="10 11">
    <name type="scientific">Naematelia encephala</name>
    <dbReference type="NCBI Taxonomy" id="71784"/>
    <lineage>
        <taxon>Eukaryota</taxon>
        <taxon>Fungi</taxon>
        <taxon>Dikarya</taxon>
        <taxon>Basidiomycota</taxon>
        <taxon>Agaricomycotina</taxon>
        <taxon>Tremellomycetes</taxon>
        <taxon>Tremellales</taxon>
        <taxon>Naemateliaceae</taxon>
        <taxon>Naematelia</taxon>
    </lineage>
</organism>
<dbReference type="GO" id="GO:1902600">
    <property type="term" value="P:proton transmembrane transport"/>
    <property type="evidence" value="ECO:0007669"/>
    <property type="project" value="InterPro"/>
</dbReference>
<keyword evidence="2" id="KW-0813">Transport</keyword>
<gene>
    <name evidence="10" type="ORF">BCR39DRAFT_547591</name>
</gene>
<evidence type="ECO:0000256" key="1">
    <source>
        <dbReference type="ARBA" id="ARBA00004141"/>
    </source>
</evidence>
<name>A0A1Y2APT8_9TREE</name>
<evidence type="ECO:0000259" key="9">
    <source>
        <dbReference type="Pfam" id="PF00999"/>
    </source>
</evidence>
<comment type="caution">
    <text evidence="10">The sequence shown here is derived from an EMBL/GenBank/DDBJ whole genome shotgun (WGS) entry which is preliminary data.</text>
</comment>
<evidence type="ECO:0000256" key="8">
    <source>
        <dbReference type="SAM" id="Phobius"/>
    </source>
</evidence>
<feature type="transmembrane region" description="Helical" evidence="8">
    <location>
        <begin position="38"/>
        <end position="59"/>
    </location>
</feature>
<evidence type="ECO:0000256" key="6">
    <source>
        <dbReference type="ARBA" id="ARBA00023136"/>
    </source>
</evidence>
<feature type="transmembrane region" description="Helical" evidence="8">
    <location>
        <begin position="105"/>
        <end position="128"/>
    </location>
</feature>
<evidence type="ECO:0000313" key="10">
    <source>
        <dbReference type="EMBL" id="ORY24227.1"/>
    </source>
</evidence>
<evidence type="ECO:0000256" key="2">
    <source>
        <dbReference type="ARBA" id="ARBA00022448"/>
    </source>
</evidence>
<keyword evidence="4 8" id="KW-1133">Transmembrane helix</keyword>
<feature type="transmembrane region" description="Helical" evidence="8">
    <location>
        <begin position="170"/>
        <end position="190"/>
    </location>
</feature>
<dbReference type="InterPro" id="IPR006153">
    <property type="entry name" value="Cation/H_exchanger_TM"/>
</dbReference>
<dbReference type="AlphaFoldDB" id="A0A1Y2APT8"/>
<feature type="transmembrane region" description="Helical" evidence="8">
    <location>
        <begin position="71"/>
        <end position="93"/>
    </location>
</feature>
<feature type="transmembrane region" description="Helical" evidence="8">
    <location>
        <begin position="325"/>
        <end position="349"/>
    </location>
</feature>
<keyword evidence="6 8" id="KW-0472">Membrane</keyword>
<keyword evidence="11" id="KW-1185">Reference proteome</keyword>
<comment type="subcellular location">
    <subcellularLocation>
        <location evidence="1">Membrane</location>
        <topology evidence="1">Multi-pass membrane protein</topology>
    </subcellularLocation>
</comment>
<feature type="transmembrane region" description="Helical" evidence="8">
    <location>
        <begin position="140"/>
        <end position="164"/>
    </location>
</feature>
<evidence type="ECO:0000256" key="3">
    <source>
        <dbReference type="ARBA" id="ARBA00022692"/>
    </source>
</evidence>
<dbReference type="GO" id="GO:0015297">
    <property type="term" value="F:antiporter activity"/>
    <property type="evidence" value="ECO:0007669"/>
    <property type="project" value="InterPro"/>
</dbReference>
<evidence type="ECO:0000313" key="11">
    <source>
        <dbReference type="Proteomes" id="UP000193986"/>
    </source>
</evidence>
<dbReference type="InParanoid" id="A0A1Y2APT8"/>
<feature type="transmembrane region" description="Helical" evidence="8">
    <location>
        <begin position="355"/>
        <end position="377"/>
    </location>
</feature>
<dbReference type="OrthoDB" id="2687058at2759"/>
<feature type="domain" description="Cation/H+ exchanger transmembrane" evidence="9">
    <location>
        <begin position="2"/>
        <end position="372"/>
    </location>
</feature>
<dbReference type="Gene3D" id="1.20.1530.20">
    <property type="match status" value="1"/>
</dbReference>
<feature type="transmembrane region" description="Helical" evidence="8">
    <location>
        <begin position="290"/>
        <end position="313"/>
    </location>
</feature>
<dbReference type="InterPro" id="IPR050794">
    <property type="entry name" value="CPA2_transporter"/>
</dbReference>
<feature type="transmembrane region" description="Helical" evidence="8">
    <location>
        <begin position="211"/>
        <end position="231"/>
    </location>
</feature>
<dbReference type="Proteomes" id="UP000193986">
    <property type="component" value="Unassembled WGS sequence"/>
</dbReference>
<protein>
    <submittedName>
        <fullName evidence="10">Sodium/hydrogen exchanger family-domain-containing protein</fullName>
    </submittedName>
</protein>
<dbReference type="GO" id="GO:0016020">
    <property type="term" value="C:membrane"/>
    <property type="evidence" value="ECO:0007669"/>
    <property type="project" value="UniProtKB-SubCell"/>
</dbReference>
<keyword evidence="3 8" id="KW-0812">Transmembrane</keyword>